<gene>
    <name evidence="2" type="ORF">DW099_13960</name>
</gene>
<reference evidence="2 3" key="1">
    <citation type="submission" date="2018-08" db="EMBL/GenBank/DDBJ databases">
        <title>A genome reference for cultivated species of the human gut microbiota.</title>
        <authorList>
            <person name="Zou Y."/>
            <person name="Xue W."/>
            <person name="Luo G."/>
        </authorList>
    </citation>
    <scope>NUCLEOTIDE SEQUENCE [LARGE SCALE GENOMIC DNA]</scope>
    <source>
        <strain evidence="2 3">AM07-24</strain>
    </source>
</reference>
<dbReference type="Proteomes" id="UP000284841">
    <property type="component" value="Unassembled WGS sequence"/>
</dbReference>
<dbReference type="AlphaFoldDB" id="A0A415DYK3"/>
<proteinExistence type="predicted"/>
<accession>A0A415DYK3</accession>
<keyword evidence="3" id="KW-1185">Reference proteome</keyword>
<evidence type="ECO:0000259" key="1">
    <source>
        <dbReference type="SMART" id="SM00901"/>
    </source>
</evidence>
<dbReference type="EMBL" id="QRMS01000004">
    <property type="protein sequence ID" value="RHJ85944.1"/>
    <property type="molecule type" value="Genomic_DNA"/>
</dbReference>
<feature type="domain" description="FRG" evidence="1">
    <location>
        <begin position="172"/>
        <end position="265"/>
    </location>
</feature>
<dbReference type="OrthoDB" id="9816036at2"/>
<dbReference type="STRING" id="1776384.GCA_900086585_01952"/>
<dbReference type="Pfam" id="PF08867">
    <property type="entry name" value="FRG"/>
    <property type="match status" value="1"/>
</dbReference>
<evidence type="ECO:0000313" key="3">
    <source>
        <dbReference type="Proteomes" id="UP000284841"/>
    </source>
</evidence>
<dbReference type="SMART" id="SM00901">
    <property type="entry name" value="FRG"/>
    <property type="match status" value="1"/>
</dbReference>
<protein>
    <submittedName>
        <fullName evidence="2">FRG domain-containing protein</fullName>
    </submittedName>
</protein>
<comment type="caution">
    <text evidence="2">The sequence shown here is derived from an EMBL/GenBank/DDBJ whole genome shotgun (WGS) entry which is preliminary data.</text>
</comment>
<evidence type="ECO:0000313" key="2">
    <source>
        <dbReference type="EMBL" id="RHJ85944.1"/>
    </source>
</evidence>
<organism evidence="2 3">
    <name type="scientific">Emergencia timonensis</name>
    <dbReference type="NCBI Taxonomy" id="1776384"/>
    <lineage>
        <taxon>Bacteria</taxon>
        <taxon>Bacillati</taxon>
        <taxon>Bacillota</taxon>
        <taxon>Clostridia</taxon>
        <taxon>Peptostreptococcales</taxon>
        <taxon>Anaerovoracaceae</taxon>
        <taxon>Emergencia</taxon>
    </lineage>
</organism>
<dbReference type="InterPro" id="IPR014966">
    <property type="entry name" value="FRG-dom"/>
</dbReference>
<sequence>MFMSFLENLYYQTEIGQAFDIVCIKKMLTDGYVDMSAFIYARIKKEDMLEKLTADQSRFAVLYKDAYPKKDNIIESWNQNIETLDRYQSEHSEDLTYLEANAIVNWVYRSYRNAEERMEFTEWLFSYIKDLHEIRNQIRISRGVAFNKSKVEINFISSISDVNQLISFCSSAGQQLFFRGHANANFQLLPSVMRSERTKKHESIMYHELLINCPDDFEKCHTHLEKLVQMQHYGLPTRLLDITRNPLVALFFACESQFESYGELVLISVEKQLIKYPQSDTISILASLPLFSFEKQRSFKELANDFTIDDKEFNYRISRLTHEVRLEKPAFRAEIKREDLLNHFIVYALKNNNRIVKQDGAFILCGLSADGNLMGKFRYKNKKKTVIVIIDNKKKILKELSNFSINAAALFPEIECVAEYIKGEYS</sequence>
<name>A0A415DYK3_9FIRM</name>